<evidence type="ECO:0000256" key="4">
    <source>
        <dbReference type="ARBA" id="ARBA00023136"/>
    </source>
</evidence>
<evidence type="ECO:0000256" key="1">
    <source>
        <dbReference type="ARBA" id="ARBA00004141"/>
    </source>
</evidence>
<proteinExistence type="predicted"/>
<keyword evidence="7" id="KW-1185">Reference proteome</keyword>
<dbReference type="InterPro" id="IPR019184">
    <property type="entry name" value="Uncharacterised_TM-17"/>
</dbReference>
<dbReference type="OMA" id="GWLAYEV"/>
<dbReference type="GO" id="GO:0016020">
    <property type="term" value="C:membrane"/>
    <property type="evidence" value="ECO:0007669"/>
    <property type="project" value="UniProtKB-SubCell"/>
</dbReference>
<feature type="transmembrane region" description="Helical" evidence="5">
    <location>
        <begin position="46"/>
        <end position="65"/>
    </location>
</feature>
<dbReference type="PANTHER" id="PTHR13531:SF6">
    <property type="entry name" value="TMEM (HUMAN TRANSMEMBRANE PROTEIN) HOMOLOG"/>
    <property type="match status" value="1"/>
</dbReference>
<evidence type="ECO:0000313" key="6">
    <source>
        <dbReference type="EMBL" id="KXS19214.1"/>
    </source>
</evidence>
<organism evidence="6 7">
    <name type="scientific">Gonapodya prolifera (strain JEL478)</name>
    <name type="common">Monoblepharis prolifera</name>
    <dbReference type="NCBI Taxonomy" id="1344416"/>
    <lineage>
        <taxon>Eukaryota</taxon>
        <taxon>Fungi</taxon>
        <taxon>Fungi incertae sedis</taxon>
        <taxon>Chytridiomycota</taxon>
        <taxon>Chytridiomycota incertae sedis</taxon>
        <taxon>Monoblepharidomycetes</taxon>
        <taxon>Monoblepharidales</taxon>
        <taxon>Gonapodyaceae</taxon>
        <taxon>Gonapodya</taxon>
    </lineage>
</organism>
<protein>
    <submittedName>
        <fullName evidence="6">Uncharacterized protein</fullName>
    </submittedName>
</protein>
<comment type="subcellular location">
    <subcellularLocation>
        <location evidence="1">Membrane</location>
        <topology evidence="1">Multi-pass membrane protein</topology>
    </subcellularLocation>
</comment>
<sequence length="117" mass="13432">QVTNFATSIFSKFFLLFFLLIFAVIEPLRIRLGWKGNLGERIPDTSGSFLFGCFPIAPLALYFAYGQKYLGNGFVMPLEQALNTAYLLLVLPELYLTWRLVRTLVRSQAATFRLEER</sequence>
<dbReference type="GO" id="GO:0035869">
    <property type="term" value="C:ciliary transition zone"/>
    <property type="evidence" value="ECO:0007669"/>
    <property type="project" value="TreeGrafter"/>
</dbReference>
<feature type="non-terminal residue" evidence="6">
    <location>
        <position position="1"/>
    </location>
</feature>
<feature type="transmembrane region" description="Helical" evidence="5">
    <location>
        <begin position="6"/>
        <end position="25"/>
    </location>
</feature>
<dbReference type="STRING" id="1344416.A0A139ARE1"/>
<dbReference type="EMBL" id="KQ965739">
    <property type="protein sequence ID" value="KXS19214.1"/>
    <property type="molecule type" value="Genomic_DNA"/>
</dbReference>
<dbReference type="GO" id="GO:1905515">
    <property type="term" value="P:non-motile cilium assembly"/>
    <property type="evidence" value="ECO:0007669"/>
    <property type="project" value="TreeGrafter"/>
</dbReference>
<dbReference type="Proteomes" id="UP000070544">
    <property type="component" value="Unassembled WGS sequence"/>
</dbReference>
<keyword evidence="4 5" id="KW-0472">Membrane</keyword>
<evidence type="ECO:0000256" key="5">
    <source>
        <dbReference type="SAM" id="Phobius"/>
    </source>
</evidence>
<keyword evidence="3 5" id="KW-1133">Transmembrane helix</keyword>
<reference evidence="6 7" key="1">
    <citation type="journal article" date="2015" name="Genome Biol. Evol.">
        <title>Phylogenomic analyses indicate that early fungi evolved digesting cell walls of algal ancestors of land plants.</title>
        <authorList>
            <person name="Chang Y."/>
            <person name="Wang S."/>
            <person name="Sekimoto S."/>
            <person name="Aerts A.L."/>
            <person name="Choi C."/>
            <person name="Clum A."/>
            <person name="LaButti K.M."/>
            <person name="Lindquist E.A."/>
            <person name="Yee Ngan C."/>
            <person name="Ohm R.A."/>
            <person name="Salamov A.A."/>
            <person name="Grigoriev I.V."/>
            <person name="Spatafora J.W."/>
            <person name="Berbee M.L."/>
        </authorList>
    </citation>
    <scope>NUCLEOTIDE SEQUENCE [LARGE SCALE GENOMIC DNA]</scope>
    <source>
        <strain evidence="6 7">JEL478</strain>
    </source>
</reference>
<name>A0A139ARE1_GONPJ</name>
<evidence type="ECO:0000313" key="7">
    <source>
        <dbReference type="Proteomes" id="UP000070544"/>
    </source>
</evidence>
<accession>A0A139ARE1</accession>
<dbReference type="AlphaFoldDB" id="A0A139ARE1"/>
<keyword evidence="2 5" id="KW-0812">Transmembrane</keyword>
<evidence type="ECO:0000256" key="2">
    <source>
        <dbReference type="ARBA" id="ARBA00022692"/>
    </source>
</evidence>
<gene>
    <name evidence="6" type="ORF">M427DRAFT_95332</name>
</gene>
<evidence type="ECO:0000256" key="3">
    <source>
        <dbReference type="ARBA" id="ARBA00022989"/>
    </source>
</evidence>
<dbReference type="OrthoDB" id="311720at2759"/>
<dbReference type="PANTHER" id="PTHR13531">
    <property type="entry name" value="GEO07735P1-RELATED-RELATED"/>
    <property type="match status" value="1"/>
</dbReference>
<dbReference type="Pfam" id="PF09799">
    <property type="entry name" value="Transmemb_17"/>
    <property type="match status" value="1"/>
</dbReference>